<feature type="transmembrane region" description="Helical" evidence="14">
    <location>
        <begin position="14"/>
        <end position="31"/>
    </location>
</feature>
<dbReference type="GO" id="GO:0015386">
    <property type="term" value="F:potassium:proton antiporter activity"/>
    <property type="evidence" value="ECO:0007669"/>
    <property type="project" value="TreeGrafter"/>
</dbReference>
<dbReference type="PANTHER" id="PTHR10110">
    <property type="entry name" value="SODIUM/HYDROGEN EXCHANGER"/>
    <property type="match status" value="1"/>
</dbReference>
<feature type="transmembrane region" description="Helical" evidence="14">
    <location>
        <begin position="282"/>
        <end position="304"/>
    </location>
</feature>
<evidence type="ECO:0000256" key="1">
    <source>
        <dbReference type="ARBA" id="ARBA00004653"/>
    </source>
</evidence>
<keyword evidence="4 14" id="KW-0812">Transmembrane</keyword>
<evidence type="ECO:0000259" key="15">
    <source>
        <dbReference type="Pfam" id="PF00999"/>
    </source>
</evidence>
<feature type="transmembrane region" description="Helical" evidence="14">
    <location>
        <begin position="84"/>
        <end position="107"/>
    </location>
</feature>
<evidence type="ECO:0000256" key="6">
    <source>
        <dbReference type="ARBA" id="ARBA00023034"/>
    </source>
</evidence>
<evidence type="ECO:0000313" key="16">
    <source>
        <dbReference type="EMBL" id="CAG9285718.1"/>
    </source>
</evidence>
<dbReference type="AlphaFoldDB" id="A0A8J9SPP5"/>
<reference evidence="16" key="1">
    <citation type="submission" date="2022-02" db="EMBL/GenBank/DDBJ databases">
        <authorList>
            <person name="Giguere J D."/>
        </authorList>
    </citation>
    <scope>NUCLEOTIDE SEQUENCE</scope>
    <source>
        <strain evidence="16">CCAP 1055/1</strain>
    </source>
</reference>
<evidence type="ECO:0000256" key="3">
    <source>
        <dbReference type="ARBA" id="ARBA00022449"/>
    </source>
</evidence>
<evidence type="ECO:0000256" key="14">
    <source>
        <dbReference type="SAM" id="Phobius"/>
    </source>
</evidence>
<evidence type="ECO:0000256" key="9">
    <source>
        <dbReference type="ARBA" id="ARBA00023136"/>
    </source>
</evidence>
<dbReference type="InterPro" id="IPR006153">
    <property type="entry name" value="Cation/H_exchanger_TM"/>
</dbReference>
<evidence type="ECO:0000256" key="10">
    <source>
        <dbReference type="ARBA" id="ARBA00023201"/>
    </source>
</evidence>
<feature type="transmembrane region" description="Helical" evidence="14">
    <location>
        <begin position="127"/>
        <end position="148"/>
    </location>
</feature>
<feature type="transmembrane region" description="Helical" evidence="14">
    <location>
        <begin position="483"/>
        <end position="508"/>
    </location>
</feature>
<evidence type="ECO:0000256" key="12">
    <source>
        <dbReference type="ARBA" id="ARBA00042291"/>
    </source>
</evidence>
<sequence>MSFSTEGDEIQTRSLYFVLFAALLATVFILAKQLHDHKRLNAVFSEAALVLMVGMITGGITRSIQAISSTNQNTDDDAVAVESVLANSILSFSPNVFFMALLPPILFHSGYGLRRELFYRHIKPIALFAAVGTLLSALVTGLSLYGIGRLGGLGAFQPSVLELLTFGSLIAATDTVSVVAVLQAKRVDPHLFYLTLGESALNDAVALVLFESFGELLEKFGENGQGTLARSTLQFGLDFSLAAVGSPALGILFGVGAALVFKRSDFRDHKMLELGLYSLCMYVPYTIAECINLSGIVSIFFAGMSARRYIVPNLSTETAHNGEAIFGLAAYLAEICIFLELGMSLWGLKAKFSWAFIGWSLLACLIGRAVAIYPLANLWNCSLKESQLNDAFVEATESFDIEVVKAQNDDGLFQDDVSVSSASISAQIGFASRIKRKRRTPVKRKDKKISLPMMHFLWFAGLRGAVAYACARKFPGANRDEFIAATMFIVLFTIVIMGGATELLLGILKIATNVDEDKYMEEWHKERMLRGAFHDFGMFREKDLVV</sequence>
<evidence type="ECO:0000256" key="8">
    <source>
        <dbReference type="ARBA" id="ARBA00023065"/>
    </source>
</evidence>
<keyword evidence="10" id="KW-0739">Sodium transport</keyword>
<comment type="subcellular location">
    <subcellularLocation>
        <location evidence="1">Golgi apparatus membrane</location>
        <topology evidence="1">Multi-pass membrane protein</topology>
    </subcellularLocation>
</comment>
<proteinExistence type="predicted"/>
<keyword evidence="2" id="KW-0813">Transport</keyword>
<feature type="transmembrane region" description="Helical" evidence="14">
    <location>
        <begin position="239"/>
        <end position="261"/>
    </location>
</feature>
<evidence type="ECO:0000256" key="5">
    <source>
        <dbReference type="ARBA" id="ARBA00022989"/>
    </source>
</evidence>
<gene>
    <name evidence="16" type="ORF">PTTT1_LOCUS29977</name>
</gene>
<keyword evidence="9 14" id="KW-0472">Membrane</keyword>
<dbReference type="InterPro" id="IPR018422">
    <property type="entry name" value="Cation/H_exchanger_CPA1"/>
</dbReference>
<keyword evidence="5 14" id="KW-1133">Transmembrane helix</keyword>
<dbReference type="Gene3D" id="6.10.140.1330">
    <property type="match status" value="1"/>
</dbReference>
<feature type="domain" description="Cation/H+ exchanger transmembrane" evidence="15">
    <location>
        <begin position="30"/>
        <end position="386"/>
    </location>
</feature>
<dbReference type="GO" id="GO:0000139">
    <property type="term" value="C:Golgi membrane"/>
    <property type="evidence" value="ECO:0007669"/>
    <property type="project" value="UniProtKB-SubCell"/>
</dbReference>
<dbReference type="GO" id="GO:0098719">
    <property type="term" value="P:sodium ion import across plasma membrane"/>
    <property type="evidence" value="ECO:0007669"/>
    <property type="project" value="TreeGrafter"/>
</dbReference>
<keyword evidence="8" id="KW-0406">Ion transport</keyword>
<dbReference type="PRINTS" id="PR01084">
    <property type="entry name" value="NAHEXCHNGR"/>
</dbReference>
<organism evidence="16">
    <name type="scientific">Phaeodactylum tricornutum</name>
    <name type="common">Diatom</name>
    <dbReference type="NCBI Taxonomy" id="2850"/>
    <lineage>
        <taxon>Eukaryota</taxon>
        <taxon>Sar</taxon>
        <taxon>Stramenopiles</taxon>
        <taxon>Ochrophyta</taxon>
        <taxon>Bacillariophyta</taxon>
        <taxon>Bacillariophyceae</taxon>
        <taxon>Bacillariophycidae</taxon>
        <taxon>Naviculales</taxon>
        <taxon>Phaeodactylaceae</taxon>
        <taxon>Phaeodactylum</taxon>
    </lineage>
</organism>
<evidence type="ECO:0000256" key="7">
    <source>
        <dbReference type="ARBA" id="ARBA00023053"/>
    </source>
</evidence>
<dbReference type="GO" id="GO:0015385">
    <property type="term" value="F:sodium:proton antiporter activity"/>
    <property type="evidence" value="ECO:0007669"/>
    <property type="project" value="InterPro"/>
</dbReference>
<keyword evidence="3" id="KW-0050">Antiport</keyword>
<name>A0A8J9SPP5_PHATR</name>
<evidence type="ECO:0000256" key="4">
    <source>
        <dbReference type="ARBA" id="ARBA00022692"/>
    </source>
</evidence>
<keyword evidence="7" id="KW-0915">Sodium</keyword>
<dbReference type="Pfam" id="PF00999">
    <property type="entry name" value="Na_H_Exchanger"/>
    <property type="match status" value="1"/>
</dbReference>
<protein>
    <recommendedName>
        <fullName evidence="11">Sodium/hydrogen exchanger 8</fullName>
    </recommendedName>
    <alternativeName>
        <fullName evidence="12">Na(+)/H(+) exchanger 8</fullName>
    </alternativeName>
    <alternativeName>
        <fullName evidence="13">Solute carrier family 9 member 8</fullName>
    </alternativeName>
</protein>
<feature type="transmembrane region" description="Helical" evidence="14">
    <location>
        <begin position="455"/>
        <end position="471"/>
    </location>
</feature>
<feature type="transmembrane region" description="Helical" evidence="14">
    <location>
        <begin position="160"/>
        <end position="182"/>
    </location>
</feature>
<dbReference type="GO" id="GO:0005886">
    <property type="term" value="C:plasma membrane"/>
    <property type="evidence" value="ECO:0007669"/>
    <property type="project" value="TreeGrafter"/>
</dbReference>
<evidence type="ECO:0000256" key="13">
    <source>
        <dbReference type="ARBA" id="ARBA00042692"/>
    </source>
</evidence>
<accession>A0A8J9SPP5</accession>
<dbReference type="PANTHER" id="PTHR10110:SF191">
    <property type="entry name" value="SODIUM_HYDROGEN EXCHANGER 8"/>
    <property type="match status" value="1"/>
</dbReference>
<dbReference type="Proteomes" id="UP000836788">
    <property type="component" value="Chromosome 20"/>
</dbReference>
<feature type="transmembrane region" description="Helical" evidence="14">
    <location>
        <begin position="43"/>
        <end position="64"/>
    </location>
</feature>
<evidence type="ECO:0000256" key="2">
    <source>
        <dbReference type="ARBA" id="ARBA00022448"/>
    </source>
</evidence>
<feature type="transmembrane region" description="Helical" evidence="14">
    <location>
        <begin position="354"/>
        <end position="376"/>
    </location>
</feature>
<dbReference type="InterPro" id="IPR004709">
    <property type="entry name" value="NaH_exchanger"/>
</dbReference>
<evidence type="ECO:0000256" key="11">
    <source>
        <dbReference type="ARBA" id="ARBA00040570"/>
    </source>
</evidence>
<dbReference type="EMBL" id="OU594961">
    <property type="protein sequence ID" value="CAG9285718.1"/>
    <property type="molecule type" value="Genomic_DNA"/>
</dbReference>
<dbReference type="GO" id="GO:0051453">
    <property type="term" value="P:regulation of intracellular pH"/>
    <property type="evidence" value="ECO:0007669"/>
    <property type="project" value="TreeGrafter"/>
</dbReference>
<keyword evidence="6" id="KW-0333">Golgi apparatus</keyword>
<feature type="transmembrane region" description="Helical" evidence="14">
    <location>
        <begin position="324"/>
        <end position="342"/>
    </location>
</feature>